<dbReference type="CDD" id="cd00408">
    <property type="entry name" value="DHDPS-like"/>
    <property type="match status" value="1"/>
</dbReference>
<dbReference type="SMART" id="SM01130">
    <property type="entry name" value="DHDPS"/>
    <property type="match status" value="1"/>
</dbReference>
<accession>A0ABP0CIV8</accession>
<comment type="caution">
    <text evidence="3">The sequence shown here is derived from an EMBL/GenBank/DDBJ whole genome shotgun (WGS) entry which is preliminary data.</text>
</comment>
<dbReference type="SUPFAM" id="SSF51569">
    <property type="entry name" value="Aldolase"/>
    <property type="match status" value="1"/>
</dbReference>
<name>A0ABP0CIV8_9PEZI</name>
<dbReference type="PANTHER" id="PTHR12128:SF66">
    <property type="entry name" value="4-HYDROXY-2-OXOGLUTARATE ALDOLASE, MITOCHONDRIAL"/>
    <property type="match status" value="1"/>
</dbReference>
<dbReference type="Proteomes" id="UP001642405">
    <property type="component" value="Unassembled WGS sequence"/>
</dbReference>
<dbReference type="InterPro" id="IPR002220">
    <property type="entry name" value="DapA-like"/>
</dbReference>
<evidence type="ECO:0000313" key="4">
    <source>
        <dbReference type="Proteomes" id="UP001642405"/>
    </source>
</evidence>
<dbReference type="Pfam" id="PF00701">
    <property type="entry name" value="DHDPS"/>
    <property type="match status" value="1"/>
</dbReference>
<protein>
    <recommendedName>
        <fullName evidence="5">Dihydrodipicolinate synthetase family protein</fullName>
    </recommendedName>
</protein>
<proteinExistence type="inferred from homology"/>
<gene>
    <name evidence="3" type="ORF">SCUCBS95973_008125</name>
</gene>
<evidence type="ECO:0008006" key="5">
    <source>
        <dbReference type="Google" id="ProtNLM"/>
    </source>
</evidence>
<keyword evidence="1 2" id="KW-0456">Lyase</keyword>
<dbReference type="InterPro" id="IPR013785">
    <property type="entry name" value="Aldolase_TIM"/>
</dbReference>
<keyword evidence="4" id="KW-1185">Reference proteome</keyword>
<evidence type="ECO:0000256" key="1">
    <source>
        <dbReference type="ARBA" id="ARBA00023239"/>
    </source>
</evidence>
<dbReference type="Gene3D" id="3.20.20.70">
    <property type="entry name" value="Aldolase class I"/>
    <property type="match status" value="1"/>
</dbReference>
<evidence type="ECO:0000313" key="3">
    <source>
        <dbReference type="EMBL" id="CAK7232033.1"/>
    </source>
</evidence>
<dbReference type="PIRSF" id="PIRSF001365">
    <property type="entry name" value="DHDPS"/>
    <property type="match status" value="1"/>
</dbReference>
<dbReference type="EMBL" id="CAWUHB010000062">
    <property type="protein sequence ID" value="CAK7232033.1"/>
    <property type="molecule type" value="Genomic_DNA"/>
</dbReference>
<dbReference type="PRINTS" id="PR00146">
    <property type="entry name" value="DHPICSNTHASE"/>
</dbReference>
<evidence type="ECO:0000256" key="2">
    <source>
        <dbReference type="PIRNR" id="PIRNR001365"/>
    </source>
</evidence>
<sequence>MTAVGKPFPPGIHAPCLTWFGNDATQEVDWELQEKHIEFIISSGVHGIVLAGTNGEAVTLTAAEKEKLVRTTVAVAKRLSRPEVTITMGCGGQSTREVIAETRLAKDAGAEFALVLVPSYFHFAMTDAAIVAFFEELADASPIPVVIYNFPTVAAGLDCNTDVLSQLGRHPNIVGVKLTCGGIAKVARIAAEFSSSQFSPVAGQSDWLVPSMAVGGTGAVTGVANLYPKFCVQMYDLYKAGNTREAEAAQLRLAQMEWGFAKGGINGTKWAVGKFLGYAPGKRHCRRPYPQFADEAKQAWISKVVETLLADEKKLNSSPLLQ</sequence>
<dbReference type="PANTHER" id="PTHR12128">
    <property type="entry name" value="DIHYDRODIPICOLINATE SYNTHASE"/>
    <property type="match status" value="1"/>
</dbReference>
<reference evidence="3 4" key="1">
    <citation type="submission" date="2024-01" db="EMBL/GenBank/DDBJ databases">
        <authorList>
            <person name="Allen C."/>
            <person name="Tagirdzhanova G."/>
        </authorList>
    </citation>
    <scope>NUCLEOTIDE SEQUENCE [LARGE SCALE GENOMIC DNA]</scope>
</reference>
<organism evidence="3 4">
    <name type="scientific">Sporothrix curviconia</name>
    <dbReference type="NCBI Taxonomy" id="1260050"/>
    <lineage>
        <taxon>Eukaryota</taxon>
        <taxon>Fungi</taxon>
        <taxon>Dikarya</taxon>
        <taxon>Ascomycota</taxon>
        <taxon>Pezizomycotina</taxon>
        <taxon>Sordariomycetes</taxon>
        <taxon>Sordariomycetidae</taxon>
        <taxon>Ophiostomatales</taxon>
        <taxon>Ophiostomataceae</taxon>
        <taxon>Sporothrix</taxon>
    </lineage>
</organism>
<comment type="similarity">
    <text evidence="2">Belongs to the DapA family.</text>
</comment>